<gene>
    <name evidence="2" type="ORF">RUMLAC_01329</name>
</gene>
<evidence type="ECO:0000256" key="1">
    <source>
        <dbReference type="SAM" id="Phobius"/>
    </source>
</evidence>
<evidence type="ECO:0000313" key="3">
    <source>
        <dbReference type="Proteomes" id="UP000003254"/>
    </source>
</evidence>
<keyword evidence="1" id="KW-0812">Transmembrane</keyword>
<reference evidence="2 3" key="2">
    <citation type="submission" date="2008-08" db="EMBL/GenBank/DDBJ databases">
        <authorList>
            <person name="Fulton L."/>
            <person name="Clifton S."/>
            <person name="Fulton B."/>
            <person name="Xu J."/>
            <person name="Minx P."/>
            <person name="Pepin K.H."/>
            <person name="Johnson M."/>
            <person name="Bhonagiri V."/>
            <person name="Nash W.E."/>
            <person name="Mardis E.R."/>
            <person name="Wilson R.K."/>
        </authorList>
    </citation>
    <scope>NUCLEOTIDE SEQUENCE [LARGE SCALE GENOMIC DNA]</scope>
    <source>
        <strain evidence="2 3">ATCC 29176</strain>
    </source>
</reference>
<reference evidence="2 3" key="1">
    <citation type="submission" date="2008-08" db="EMBL/GenBank/DDBJ databases">
        <title>Draft genome sequence of Ruminococcus lactaris ATCC 29176.</title>
        <authorList>
            <person name="Sudarsanam P."/>
            <person name="Ley R."/>
            <person name="Guruge J."/>
            <person name="Turnbaugh P.J."/>
            <person name="Mahowald M."/>
            <person name="Liep D."/>
            <person name="Gordon J."/>
        </authorList>
    </citation>
    <scope>NUCLEOTIDE SEQUENCE [LARGE SCALE GENOMIC DNA]</scope>
    <source>
        <strain evidence="2 3">ATCC 29176</strain>
    </source>
</reference>
<keyword evidence="1" id="KW-1133">Transmembrane helix</keyword>
<evidence type="ECO:0000313" key="2">
    <source>
        <dbReference type="EMBL" id="EDY33043.1"/>
    </source>
</evidence>
<keyword evidence="1" id="KW-0472">Membrane</keyword>
<proteinExistence type="predicted"/>
<feature type="transmembrane region" description="Helical" evidence="1">
    <location>
        <begin position="116"/>
        <end position="143"/>
    </location>
</feature>
<organism evidence="2 3">
    <name type="scientific">[Ruminococcus] lactaris ATCC 29176</name>
    <dbReference type="NCBI Taxonomy" id="471875"/>
    <lineage>
        <taxon>Bacteria</taxon>
        <taxon>Bacillati</taxon>
        <taxon>Bacillota</taxon>
        <taxon>Clostridia</taxon>
        <taxon>Lachnospirales</taxon>
        <taxon>Lachnospiraceae</taxon>
        <taxon>Mediterraneibacter</taxon>
    </lineage>
</organism>
<feature type="transmembrane region" description="Helical" evidence="1">
    <location>
        <begin position="201"/>
        <end position="219"/>
    </location>
</feature>
<dbReference type="AlphaFoldDB" id="B5CPD7"/>
<keyword evidence="3" id="KW-1185">Reference proteome</keyword>
<comment type="caution">
    <text evidence="2">The sequence shown here is derived from an EMBL/GenBank/DDBJ whole genome shotgun (WGS) entry which is preliminary data.</text>
</comment>
<dbReference type="EMBL" id="ABOU02000032">
    <property type="protein sequence ID" value="EDY33043.1"/>
    <property type="molecule type" value="Genomic_DNA"/>
</dbReference>
<name>B5CPD7_9FIRM</name>
<sequence>MQEQIPVPIKEWSRASVKAQIQINTTKKNVRMHILFLFAQTRQTAFMLCIKGDLPGGSKTGLLGEVMRAMSSEVSACLILLKIPGKLNIFEFLKIMHQNIGTIFNSKFRSVKDHMIVIDIAPGLSGMFIIVGGSFFVSLFHFLSGTVVIQMIFLHDTQDAVFFVCTYKNIQDIHTVFKNIGSTASEDDTGLFCQFADCFCLRFIFMIVDLFLDIGFIVYRNTQSFGKL</sequence>
<dbReference type="Proteomes" id="UP000003254">
    <property type="component" value="Unassembled WGS sequence"/>
</dbReference>
<accession>B5CPD7</accession>
<protein>
    <submittedName>
        <fullName evidence="2">Uncharacterized protein</fullName>
    </submittedName>
</protein>
<dbReference type="HOGENOM" id="CLU_1214092_0_0_9"/>